<proteinExistence type="predicted"/>
<dbReference type="AlphaFoldDB" id="A0A8T4L0B4"/>
<reference evidence="1" key="1">
    <citation type="submission" date="2021-03" db="EMBL/GenBank/DDBJ databases">
        <authorList>
            <person name="Jaffe A."/>
        </authorList>
    </citation>
    <scope>NUCLEOTIDE SEQUENCE</scope>
    <source>
        <strain evidence="1">RIFCSPHIGHO2_01_FULL_AR10_44_11</strain>
    </source>
</reference>
<sequence>MGSSSLVERGLAEWDGEKLVVTDKGLHLLSRLRGQQEKILNPFRLALLGRLQKEVNTEIIHPSGQEELSRLIIGVPKLLKKQKRLP</sequence>
<protein>
    <submittedName>
        <fullName evidence="1">Uncharacterized protein</fullName>
    </submittedName>
</protein>
<evidence type="ECO:0000313" key="2">
    <source>
        <dbReference type="Proteomes" id="UP000677687"/>
    </source>
</evidence>
<accession>A0A8T4L0B4</accession>
<name>A0A8T4L0B4_9ARCH</name>
<dbReference type="EMBL" id="JAGVWD010000021">
    <property type="protein sequence ID" value="MBS3057315.1"/>
    <property type="molecule type" value="Genomic_DNA"/>
</dbReference>
<evidence type="ECO:0000313" key="1">
    <source>
        <dbReference type="EMBL" id="MBS3057315.1"/>
    </source>
</evidence>
<organism evidence="1 2">
    <name type="scientific">Candidatus Iainarchaeum sp</name>
    <dbReference type="NCBI Taxonomy" id="3101447"/>
    <lineage>
        <taxon>Archaea</taxon>
        <taxon>Candidatus Iainarchaeota</taxon>
        <taxon>Candidatus Iainarchaeia</taxon>
        <taxon>Candidatus Iainarchaeales</taxon>
        <taxon>Candidatus Iainarchaeaceae</taxon>
        <taxon>Candidatus Iainarchaeum</taxon>
    </lineage>
</organism>
<dbReference type="Proteomes" id="UP000677687">
    <property type="component" value="Unassembled WGS sequence"/>
</dbReference>
<gene>
    <name evidence="1" type="ORF">J4415_01670</name>
</gene>
<reference evidence="1" key="2">
    <citation type="submission" date="2021-05" db="EMBL/GenBank/DDBJ databases">
        <title>Protein family content uncovers lineage relationships and bacterial pathway maintenance mechanisms in DPANN archaea.</title>
        <authorList>
            <person name="Castelle C.J."/>
            <person name="Meheust R."/>
            <person name="Jaffe A.L."/>
            <person name="Seitz K."/>
            <person name="Gong X."/>
            <person name="Baker B.J."/>
            <person name="Banfield J.F."/>
        </authorList>
    </citation>
    <scope>NUCLEOTIDE SEQUENCE</scope>
    <source>
        <strain evidence="1">RIFCSPHIGHO2_01_FULL_AR10_44_11</strain>
    </source>
</reference>
<comment type="caution">
    <text evidence="1">The sequence shown here is derived from an EMBL/GenBank/DDBJ whole genome shotgun (WGS) entry which is preliminary data.</text>
</comment>